<feature type="compositionally biased region" description="Polar residues" evidence="1">
    <location>
        <begin position="409"/>
        <end position="420"/>
    </location>
</feature>
<evidence type="ECO:0000313" key="4">
    <source>
        <dbReference type="Proteomes" id="UP001497457"/>
    </source>
</evidence>
<evidence type="ECO:0000259" key="2">
    <source>
        <dbReference type="Pfam" id="PF03478"/>
    </source>
</evidence>
<accession>A0ABC8Z8V6</accession>
<protein>
    <recommendedName>
        <fullName evidence="2">KIB1-4 beta-propeller domain-containing protein</fullName>
    </recommendedName>
</protein>
<keyword evidence="4" id="KW-1185">Reference proteome</keyword>
<organism evidence="3 4">
    <name type="scientific">Urochloa decumbens</name>
    <dbReference type="NCBI Taxonomy" id="240449"/>
    <lineage>
        <taxon>Eukaryota</taxon>
        <taxon>Viridiplantae</taxon>
        <taxon>Streptophyta</taxon>
        <taxon>Embryophyta</taxon>
        <taxon>Tracheophyta</taxon>
        <taxon>Spermatophyta</taxon>
        <taxon>Magnoliopsida</taxon>
        <taxon>Liliopsida</taxon>
        <taxon>Poales</taxon>
        <taxon>Poaceae</taxon>
        <taxon>PACMAD clade</taxon>
        <taxon>Panicoideae</taxon>
        <taxon>Panicodae</taxon>
        <taxon>Paniceae</taxon>
        <taxon>Melinidinae</taxon>
        <taxon>Urochloa</taxon>
    </lineage>
</organism>
<dbReference type="InterPro" id="IPR005174">
    <property type="entry name" value="KIB1-4_b-propeller"/>
</dbReference>
<sequence length="432" mass="46610">MSSHPSSMAQFTQRMSSLLPDWSSLPKELLECIGKRLASGHDAASFRSTCSPWRAAVPFAALEPLLLLPFDPDSDTVTFYRVSEEKAFSLTLPDARGKVPCGTSCGWLALMDEAAAVTLLNPFTGARVELPPADERVAAAASPERVSKVHGRWVLRSGNAVKLEHMRGVLFHEIVLSAAPDDDAGGECVAVAVLASSTEVAFCRVGVDVAWALLDTKLEFSVASVVHCQGKFLAIDVVGEISIFSSNSAGANPTATPLPSLSPPGGLCHRSYLESDGELHLVGAMVSTFHETRQFTYSSMLYKCNLLDGVPEWSRVKDVGDLTLFVSKCFSESFSGTSVSKYKKNSIYLSEPLYGDPYDLAHRLEIIDIAAGTSKVKPLHGKMHNSDALGWIRPNLWKRGGISKHNEENSQNEVDPNATYQPEPAGEVKAGA</sequence>
<dbReference type="Proteomes" id="UP001497457">
    <property type="component" value="Chromosome 18b"/>
</dbReference>
<gene>
    <name evidence="3" type="ORF">URODEC1_LOCUS42242</name>
</gene>
<evidence type="ECO:0000256" key="1">
    <source>
        <dbReference type="SAM" id="MobiDB-lite"/>
    </source>
</evidence>
<evidence type="ECO:0000313" key="3">
    <source>
        <dbReference type="EMBL" id="CAL4956935.1"/>
    </source>
</evidence>
<reference evidence="3" key="1">
    <citation type="submission" date="2024-10" db="EMBL/GenBank/DDBJ databases">
        <authorList>
            <person name="Ryan C."/>
        </authorList>
    </citation>
    <scope>NUCLEOTIDE SEQUENCE [LARGE SCALE GENOMIC DNA]</scope>
</reference>
<dbReference type="Pfam" id="PF03478">
    <property type="entry name" value="Beta-prop_KIB1-4"/>
    <property type="match status" value="1"/>
</dbReference>
<dbReference type="PANTHER" id="PTHR44259:SF111">
    <property type="entry name" value="OS04G0167600 PROTEIN"/>
    <property type="match status" value="1"/>
</dbReference>
<feature type="domain" description="KIB1-4 beta-propeller" evidence="2">
    <location>
        <begin position="79"/>
        <end position="351"/>
    </location>
</feature>
<feature type="region of interest" description="Disordered" evidence="1">
    <location>
        <begin position="402"/>
        <end position="432"/>
    </location>
</feature>
<proteinExistence type="predicted"/>
<dbReference type="EMBL" id="OZ075128">
    <property type="protein sequence ID" value="CAL4956935.1"/>
    <property type="molecule type" value="Genomic_DNA"/>
</dbReference>
<name>A0ABC8Z8V6_9POAL</name>
<dbReference type="InterPro" id="IPR050942">
    <property type="entry name" value="F-box_BR-signaling"/>
</dbReference>
<dbReference type="PANTHER" id="PTHR44259">
    <property type="entry name" value="OS07G0183000 PROTEIN-RELATED"/>
    <property type="match status" value="1"/>
</dbReference>
<dbReference type="AlphaFoldDB" id="A0ABC8Z8V6"/>